<dbReference type="Proteomes" id="UP000688137">
    <property type="component" value="Unassembled WGS sequence"/>
</dbReference>
<name>A0A8S1K4B1_PARPR</name>
<protein>
    <submittedName>
        <fullName evidence="1">Uncharacterized protein</fullName>
    </submittedName>
</protein>
<gene>
    <name evidence="1" type="ORF">PPRIM_AZ9-3.1.T0140421</name>
</gene>
<reference evidence="1" key="1">
    <citation type="submission" date="2021-01" db="EMBL/GenBank/DDBJ databases">
        <authorList>
            <consortium name="Genoscope - CEA"/>
            <person name="William W."/>
        </authorList>
    </citation>
    <scope>NUCLEOTIDE SEQUENCE</scope>
</reference>
<dbReference type="EMBL" id="CAJJDM010000011">
    <property type="protein sequence ID" value="CAD8050300.1"/>
    <property type="molecule type" value="Genomic_DNA"/>
</dbReference>
<comment type="caution">
    <text evidence="1">The sequence shown here is derived from an EMBL/GenBank/DDBJ whole genome shotgun (WGS) entry which is preliminary data.</text>
</comment>
<organism evidence="1 2">
    <name type="scientific">Paramecium primaurelia</name>
    <dbReference type="NCBI Taxonomy" id="5886"/>
    <lineage>
        <taxon>Eukaryota</taxon>
        <taxon>Sar</taxon>
        <taxon>Alveolata</taxon>
        <taxon>Ciliophora</taxon>
        <taxon>Intramacronucleata</taxon>
        <taxon>Oligohymenophorea</taxon>
        <taxon>Peniculida</taxon>
        <taxon>Parameciidae</taxon>
        <taxon>Paramecium</taxon>
    </lineage>
</organism>
<accession>A0A8S1K4B1</accession>
<proteinExistence type="predicted"/>
<evidence type="ECO:0000313" key="2">
    <source>
        <dbReference type="Proteomes" id="UP000688137"/>
    </source>
</evidence>
<keyword evidence="2" id="KW-1185">Reference proteome</keyword>
<dbReference type="AlphaFoldDB" id="A0A8S1K4B1"/>
<sequence length="41" mass="5005">MKNTEAYDYQELQLQIKMQKKDDLNWLQKMNKNFTNTHSGQ</sequence>
<evidence type="ECO:0000313" key="1">
    <source>
        <dbReference type="EMBL" id="CAD8050300.1"/>
    </source>
</evidence>